<keyword evidence="3" id="KW-0809">Transit peptide</keyword>
<dbReference type="InterPro" id="IPR000089">
    <property type="entry name" value="Biotin_lipoyl"/>
</dbReference>
<evidence type="ECO:0000259" key="6">
    <source>
        <dbReference type="PROSITE" id="PS51826"/>
    </source>
</evidence>
<dbReference type="Gene3D" id="2.40.50.100">
    <property type="match status" value="1"/>
</dbReference>
<dbReference type="PROSITE" id="PS00189">
    <property type="entry name" value="LIPOYL"/>
    <property type="match status" value="1"/>
</dbReference>
<evidence type="ECO:0000313" key="7">
    <source>
        <dbReference type="EMBL" id="KAJ7043053.1"/>
    </source>
</evidence>
<evidence type="ECO:0000313" key="8">
    <source>
        <dbReference type="Proteomes" id="UP001218188"/>
    </source>
</evidence>
<organism evidence="7 8">
    <name type="scientific">Mycena alexandri</name>
    <dbReference type="NCBI Taxonomy" id="1745969"/>
    <lineage>
        <taxon>Eukaryota</taxon>
        <taxon>Fungi</taxon>
        <taxon>Dikarya</taxon>
        <taxon>Basidiomycota</taxon>
        <taxon>Agaricomycotina</taxon>
        <taxon>Agaricomycetes</taxon>
        <taxon>Agaricomycetidae</taxon>
        <taxon>Agaricales</taxon>
        <taxon>Marasmiineae</taxon>
        <taxon>Mycenaceae</taxon>
        <taxon>Mycena</taxon>
    </lineage>
</organism>
<dbReference type="GO" id="GO:0004742">
    <property type="term" value="F:dihydrolipoyllysine-residue acetyltransferase activity"/>
    <property type="evidence" value="ECO:0007669"/>
    <property type="project" value="TreeGrafter"/>
</dbReference>
<dbReference type="Gene3D" id="4.10.320.10">
    <property type="entry name" value="E3-binding domain"/>
    <property type="match status" value="1"/>
</dbReference>
<keyword evidence="7" id="KW-0670">Pyruvate</keyword>
<evidence type="ECO:0000259" key="5">
    <source>
        <dbReference type="PROSITE" id="PS50968"/>
    </source>
</evidence>
<dbReference type="PROSITE" id="PS50968">
    <property type="entry name" value="BIOTINYL_LIPOYL"/>
    <property type="match status" value="1"/>
</dbReference>
<evidence type="ECO:0000256" key="3">
    <source>
        <dbReference type="ARBA" id="ARBA00022946"/>
    </source>
</evidence>
<feature type="domain" description="Peripheral subunit-binding (PSBD)" evidence="6">
    <location>
        <begin position="201"/>
        <end position="239"/>
    </location>
</feature>
<dbReference type="PANTHER" id="PTHR23151:SF82">
    <property type="entry name" value="PYRUVATE DEHYDROGENASE COMPLEX PROTEIN X COMPONENT, MITOCHONDRIAL"/>
    <property type="match status" value="1"/>
</dbReference>
<accession>A0AAD6TEX3</accession>
<dbReference type="SUPFAM" id="SSF47005">
    <property type="entry name" value="Peripheral subunit-binding domain of 2-oxo acid dehydrogenase complex"/>
    <property type="match status" value="1"/>
</dbReference>
<feature type="compositionally biased region" description="Basic and acidic residues" evidence="4">
    <location>
        <begin position="148"/>
        <end position="163"/>
    </location>
</feature>
<evidence type="ECO:0000256" key="1">
    <source>
        <dbReference type="ARBA" id="ARBA00007317"/>
    </source>
</evidence>
<evidence type="ECO:0000256" key="2">
    <source>
        <dbReference type="ARBA" id="ARBA00022823"/>
    </source>
</evidence>
<dbReference type="FunFam" id="2.40.50.100:FF:000010">
    <property type="entry name" value="Acetyltransferase component of pyruvate dehydrogenase complex"/>
    <property type="match status" value="1"/>
</dbReference>
<keyword evidence="8" id="KW-1185">Reference proteome</keyword>
<dbReference type="PROSITE" id="PS51826">
    <property type="entry name" value="PSBD"/>
    <property type="match status" value="1"/>
</dbReference>
<keyword evidence="2" id="KW-0450">Lipoyl</keyword>
<comment type="caution">
    <text evidence="7">The sequence shown here is derived from an EMBL/GenBank/DDBJ whole genome shotgun (WGS) entry which is preliminary data.</text>
</comment>
<dbReference type="InterPro" id="IPR004167">
    <property type="entry name" value="PSBD"/>
</dbReference>
<dbReference type="GO" id="GO:0045254">
    <property type="term" value="C:pyruvate dehydrogenase complex"/>
    <property type="evidence" value="ECO:0007669"/>
    <property type="project" value="InterPro"/>
</dbReference>
<dbReference type="InterPro" id="IPR011053">
    <property type="entry name" value="Single_hybrid_motif"/>
</dbReference>
<dbReference type="CDD" id="cd06849">
    <property type="entry name" value="lipoyl_domain"/>
    <property type="match status" value="1"/>
</dbReference>
<protein>
    <submittedName>
        <fullName evidence="7">Pyruvate dehydrogenase X component</fullName>
    </submittedName>
</protein>
<dbReference type="EMBL" id="JARJCM010000010">
    <property type="protein sequence ID" value="KAJ7043053.1"/>
    <property type="molecule type" value="Genomic_DNA"/>
</dbReference>
<dbReference type="Pfam" id="PF00364">
    <property type="entry name" value="Biotin_lipoyl"/>
    <property type="match status" value="1"/>
</dbReference>
<gene>
    <name evidence="7" type="ORF">C8F04DRAFT_1229296</name>
</gene>
<proteinExistence type="inferred from homology"/>
<comment type="similarity">
    <text evidence="1">Belongs to the 2-oxoacid dehydrogenase family.</text>
</comment>
<dbReference type="Pfam" id="PF02817">
    <property type="entry name" value="E3_binding"/>
    <property type="match status" value="1"/>
</dbReference>
<feature type="region of interest" description="Disordered" evidence="4">
    <location>
        <begin position="143"/>
        <end position="202"/>
    </location>
</feature>
<feature type="region of interest" description="Disordered" evidence="4">
    <location>
        <begin position="313"/>
        <end position="338"/>
    </location>
</feature>
<dbReference type="InterPro" id="IPR003016">
    <property type="entry name" value="2-oxoA_DH_lipoyl-BS"/>
</dbReference>
<dbReference type="PANTHER" id="PTHR23151">
    <property type="entry name" value="DIHYDROLIPOAMIDE ACETYL/SUCCINYL-TRANSFERASE-RELATED"/>
    <property type="match status" value="1"/>
</dbReference>
<feature type="region of interest" description="Disordered" evidence="4">
    <location>
        <begin position="244"/>
        <end position="271"/>
    </location>
</feature>
<reference evidence="7" key="1">
    <citation type="submission" date="2023-03" db="EMBL/GenBank/DDBJ databases">
        <title>Massive genome expansion in bonnet fungi (Mycena s.s.) driven by repeated elements and novel gene families across ecological guilds.</title>
        <authorList>
            <consortium name="Lawrence Berkeley National Laboratory"/>
            <person name="Harder C.B."/>
            <person name="Miyauchi S."/>
            <person name="Viragh M."/>
            <person name="Kuo A."/>
            <person name="Thoen E."/>
            <person name="Andreopoulos B."/>
            <person name="Lu D."/>
            <person name="Skrede I."/>
            <person name="Drula E."/>
            <person name="Henrissat B."/>
            <person name="Morin E."/>
            <person name="Kohler A."/>
            <person name="Barry K."/>
            <person name="LaButti K."/>
            <person name="Morin E."/>
            <person name="Salamov A."/>
            <person name="Lipzen A."/>
            <person name="Mereny Z."/>
            <person name="Hegedus B."/>
            <person name="Baldrian P."/>
            <person name="Stursova M."/>
            <person name="Weitz H."/>
            <person name="Taylor A."/>
            <person name="Grigoriev I.V."/>
            <person name="Nagy L.G."/>
            <person name="Martin F."/>
            <person name="Kauserud H."/>
        </authorList>
    </citation>
    <scope>NUCLEOTIDE SEQUENCE</scope>
    <source>
        <strain evidence="7">CBHHK200</strain>
    </source>
</reference>
<dbReference type="SUPFAM" id="SSF51230">
    <property type="entry name" value="Single hybrid motif"/>
    <property type="match status" value="1"/>
</dbReference>
<feature type="domain" description="Lipoyl-binding" evidence="5">
    <location>
        <begin position="61"/>
        <end position="137"/>
    </location>
</feature>
<dbReference type="Proteomes" id="UP001218188">
    <property type="component" value="Unassembled WGS sequence"/>
</dbReference>
<dbReference type="AlphaFoldDB" id="A0AAD6TEX3"/>
<feature type="compositionally biased region" description="Low complexity" evidence="4">
    <location>
        <begin position="186"/>
        <end position="199"/>
    </location>
</feature>
<evidence type="ECO:0000256" key="4">
    <source>
        <dbReference type="SAM" id="MobiDB-lite"/>
    </source>
</evidence>
<dbReference type="InterPro" id="IPR036625">
    <property type="entry name" value="E3-bd_dom_sf"/>
</dbReference>
<dbReference type="GO" id="GO:0006086">
    <property type="term" value="P:pyruvate decarboxylation to acetyl-CoA"/>
    <property type="evidence" value="ECO:0007669"/>
    <property type="project" value="InterPro"/>
</dbReference>
<name>A0AAD6TEX3_9AGAR</name>
<sequence length="338" mass="36295">MIASYIRILKVQNGFGDCRIKHEHSHHIPNFSRPTMTSLARTATSPLFRRLLHQSHARRAITNLEMPAMSPTMTEGGIAAWKKKNGEAFVAGDVLLEIETDKATIDVEAQDDGVMGKILVPDGSKNIVVGKVIALLAEEGDDISNLEPPKEDASPRRQQKPESSDSSSAPPPAQESKSKPSPPPAAAQHAHSSTPPSHSRPLFPSVHRLLLEHDISKPSDIKGTGVRGMLTKGDVLAFLGKASGPTGTFKETPPPAAQAQPKKEEYKPLDGPALRRVIVSTMLQNSLKARNSSPKSLAQADFDSVLADYLPLTSATPKPKSSPVPSPPKATNWLDGLI</sequence>
<dbReference type="InterPro" id="IPR045257">
    <property type="entry name" value="E2/Pdx1"/>
</dbReference>